<dbReference type="InterPro" id="IPR000873">
    <property type="entry name" value="AMP-dep_synth/lig_dom"/>
</dbReference>
<keyword evidence="5" id="KW-1185">Reference proteome</keyword>
<dbReference type="PANTHER" id="PTHR43201:SF5">
    <property type="entry name" value="MEDIUM-CHAIN ACYL-COA LIGASE ACSF2, MITOCHONDRIAL"/>
    <property type="match status" value="1"/>
</dbReference>
<dbReference type="GO" id="GO:0016874">
    <property type="term" value="F:ligase activity"/>
    <property type="evidence" value="ECO:0007669"/>
    <property type="project" value="UniProtKB-KW"/>
</dbReference>
<dbReference type="Gene3D" id="3.40.50.12780">
    <property type="entry name" value="N-terminal domain of ligase-like"/>
    <property type="match status" value="1"/>
</dbReference>
<comment type="similarity">
    <text evidence="1">Belongs to the ATP-dependent AMP-binding enzyme family.</text>
</comment>
<sequence length="469" mass="50681">MTLLPFRDDHPALIVPGQDPLTHSELAVRAERLAADLALPRGKGLVFLFARNTLTSVVAYLAALEAGHAVALLDEGLKAEFAAHLVAHYQPDLIYHEGEPAWLSGYTPLGNGFARAEQSAPGELHPDLTLLLTTSGSTGSPKFVRLSRDNVLSNARAISKSLRLSRDERAVTTLPFHYSYGLSVLHSHLVSGASVVVTEASVMEPTFWELLKTEGITSIAGVPYTYQMLDRLGFAKAEWPTLRHLTQAGGKLADPLTRKFLDIAQDRGLNFFVMYGQTEAAPRISCVPPERLTEKLGSAGLALPGGELLVETPTGRTTEAGVTGEIVYRGPNVMMGYAEGREDLALGDVQGNELYTGDLGHLDEEGFLFITGRSKRIAKVFGVRLNLDEVEGLFRDLGPVAVLGAADKLHVFHEHTDDALLASLRKGVALDLKVPVQAISLKHLETLPTLSSGKIDYRSLQRQLEGGSA</sequence>
<keyword evidence="2 4" id="KW-0436">Ligase</keyword>
<gene>
    <name evidence="4" type="primary">menE</name>
    <name evidence="4" type="ORF">Dcae01_02424</name>
</gene>
<dbReference type="EMBL" id="BAABQU010000030">
    <property type="protein sequence ID" value="GAA5440896.1"/>
    <property type="molecule type" value="Genomic_DNA"/>
</dbReference>
<evidence type="ECO:0000313" key="5">
    <source>
        <dbReference type="Proteomes" id="UP001423409"/>
    </source>
</evidence>
<evidence type="ECO:0000259" key="3">
    <source>
        <dbReference type="Pfam" id="PF00501"/>
    </source>
</evidence>
<comment type="caution">
    <text evidence="4">The sequence shown here is derived from an EMBL/GenBank/DDBJ whole genome shotgun (WGS) entry which is preliminary data.</text>
</comment>
<dbReference type="Proteomes" id="UP001423409">
    <property type="component" value="Unassembled WGS sequence"/>
</dbReference>
<dbReference type="InterPro" id="IPR020845">
    <property type="entry name" value="AMP-binding_CS"/>
</dbReference>
<accession>A0ABP9UJE0</accession>
<reference evidence="4 5" key="1">
    <citation type="submission" date="2024-02" db="EMBL/GenBank/DDBJ databases">
        <title>Deinococcus caeni NBRC 101312.</title>
        <authorList>
            <person name="Ichikawa N."/>
            <person name="Katano-Makiyama Y."/>
            <person name="Hidaka K."/>
        </authorList>
    </citation>
    <scope>NUCLEOTIDE SEQUENCE [LARGE SCALE GENOMIC DNA]</scope>
    <source>
        <strain evidence="4 5">NBRC 101312</strain>
    </source>
</reference>
<dbReference type="Pfam" id="PF00501">
    <property type="entry name" value="AMP-binding"/>
    <property type="match status" value="1"/>
</dbReference>
<evidence type="ECO:0000256" key="2">
    <source>
        <dbReference type="ARBA" id="ARBA00022598"/>
    </source>
</evidence>
<dbReference type="InterPro" id="IPR042099">
    <property type="entry name" value="ANL_N_sf"/>
</dbReference>
<dbReference type="RefSeq" id="WP_345445813.1">
    <property type="nucleotide sequence ID" value="NZ_BAABQU010000030.1"/>
</dbReference>
<evidence type="ECO:0000313" key="4">
    <source>
        <dbReference type="EMBL" id="GAA5440896.1"/>
    </source>
</evidence>
<organism evidence="4 5">
    <name type="scientific">Deinococcus caeni</name>
    <dbReference type="NCBI Taxonomy" id="569127"/>
    <lineage>
        <taxon>Bacteria</taxon>
        <taxon>Thermotogati</taxon>
        <taxon>Deinococcota</taxon>
        <taxon>Deinococci</taxon>
        <taxon>Deinococcales</taxon>
        <taxon>Deinococcaceae</taxon>
        <taxon>Deinococcus</taxon>
    </lineage>
</organism>
<feature type="domain" description="AMP-dependent synthetase/ligase" evidence="3">
    <location>
        <begin position="9"/>
        <end position="337"/>
    </location>
</feature>
<dbReference type="SUPFAM" id="SSF56801">
    <property type="entry name" value="Acetyl-CoA synthetase-like"/>
    <property type="match status" value="1"/>
</dbReference>
<dbReference type="PROSITE" id="PS00455">
    <property type="entry name" value="AMP_BINDING"/>
    <property type="match status" value="1"/>
</dbReference>
<evidence type="ECO:0000256" key="1">
    <source>
        <dbReference type="ARBA" id="ARBA00006432"/>
    </source>
</evidence>
<dbReference type="PANTHER" id="PTHR43201">
    <property type="entry name" value="ACYL-COA SYNTHETASE"/>
    <property type="match status" value="1"/>
</dbReference>
<proteinExistence type="inferred from homology"/>
<name>A0ABP9UJE0_9DEIO</name>
<protein>
    <submittedName>
        <fullName evidence="4">2-succinylbenzoate--CoA ligase</fullName>
    </submittedName>
</protein>